<sequence>MPVVYAAVARGAALLAEYARVGGNFSSVAADQLAHGGGGGGDSSAAPAAVADGFVYVVLPDPASGYTFLAVADEASGCAAADAFLPQLRGDFLARREGGSGGGGEIEAADSSVGDEGDYSVHIGELLAAAAAPRAPPSPTSLQRRVDAVKAAAGSNLELVALAGAADGAAGVDERAAEEARRRLEEEAGRFSGTARRLRERLRRSSCSVRASLALMVCAIVFLAVMLTCFGLNASYCSTSKGRANAPAPTPAPPPAPAPEPAAAAGAGVAPAAAPEAAADAEAARGGAGQAPPQQAGRRLRRLQGRGPAALGS</sequence>
<feature type="region of interest" description="Disordered" evidence="1">
    <location>
        <begin position="241"/>
        <end position="313"/>
    </location>
</feature>
<feature type="compositionally biased region" description="Pro residues" evidence="1">
    <location>
        <begin position="248"/>
        <end position="260"/>
    </location>
</feature>
<keyword evidence="4" id="KW-1185">Reference proteome</keyword>
<reference evidence="3 4" key="1">
    <citation type="journal article" date="2018" name="Sci. Rep.">
        <title>Raphidocelis subcapitata (=Pseudokirchneriella subcapitata) provides an insight into genome evolution and environmental adaptations in the Sphaeropleales.</title>
        <authorList>
            <person name="Suzuki S."/>
            <person name="Yamaguchi H."/>
            <person name="Nakajima N."/>
            <person name="Kawachi M."/>
        </authorList>
    </citation>
    <scope>NUCLEOTIDE SEQUENCE [LARGE SCALE GENOMIC DNA]</scope>
    <source>
        <strain evidence="3 4">NIES-35</strain>
    </source>
</reference>
<accession>A0A2V0NQ70</accession>
<dbReference type="Proteomes" id="UP000247498">
    <property type="component" value="Unassembled WGS sequence"/>
</dbReference>
<keyword evidence="2" id="KW-0812">Transmembrane</keyword>
<dbReference type="AlphaFoldDB" id="A0A2V0NQ70"/>
<evidence type="ECO:0000256" key="1">
    <source>
        <dbReference type="SAM" id="MobiDB-lite"/>
    </source>
</evidence>
<organism evidence="3 4">
    <name type="scientific">Raphidocelis subcapitata</name>
    <dbReference type="NCBI Taxonomy" id="307507"/>
    <lineage>
        <taxon>Eukaryota</taxon>
        <taxon>Viridiplantae</taxon>
        <taxon>Chlorophyta</taxon>
        <taxon>core chlorophytes</taxon>
        <taxon>Chlorophyceae</taxon>
        <taxon>CS clade</taxon>
        <taxon>Sphaeropleales</taxon>
        <taxon>Selenastraceae</taxon>
        <taxon>Raphidocelis</taxon>
    </lineage>
</organism>
<name>A0A2V0NQ70_9CHLO</name>
<feature type="compositionally biased region" description="Low complexity" evidence="1">
    <location>
        <begin position="261"/>
        <end position="297"/>
    </location>
</feature>
<evidence type="ECO:0000256" key="2">
    <source>
        <dbReference type="SAM" id="Phobius"/>
    </source>
</evidence>
<gene>
    <name evidence="3" type="ORF">Rsub_00381</name>
</gene>
<proteinExistence type="predicted"/>
<evidence type="ECO:0000313" key="4">
    <source>
        <dbReference type="Proteomes" id="UP000247498"/>
    </source>
</evidence>
<keyword evidence="2" id="KW-1133">Transmembrane helix</keyword>
<dbReference type="STRING" id="307507.A0A2V0NQ70"/>
<dbReference type="EMBL" id="BDRX01000002">
    <property type="protein sequence ID" value="GBF87670.1"/>
    <property type="molecule type" value="Genomic_DNA"/>
</dbReference>
<comment type="caution">
    <text evidence="3">The sequence shown here is derived from an EMBL/GenBank/DDBJ whole genome shotgun (WGS) entry which is preliminary data.</text>
</comment>
<evidence type="ECO:0000313" key="3">
    <source>
        <dbReference type="EMBL" id="GBF87670.1"/>
    </source>
</evidence>
<evidence type="ECO:0008006" key="5">
    <source>
        <dbReference type="Google" id="ProtNLM"/>
    </source>
</evidence>
<dbReference type="InParanoid" id="A0A2V0NQ70"/>
<feature type="transmembrane region" description="Helical" evidence="2">
    <location>
        <begin position="213"/>
        <end position="234"/>
    </location>
</feature>
<keyword evidence="2" id="KW-0472">Membrane</keyword>
<dbReference type="Gene3D" id="3.30.450.50">
    <property type="entry name" value="Longin domain"/>
    <property type="match status" value="1"/>
</dbReference>
<protein>
    <recommendedName>
        <fullName evidence="5">Longin domain-containing protein</fullName>
    </recommendedName>
</protein>